<organism evidence="1 2">
    <name type="scientific">Mangrovimicrobium sediminis</name>
    <dbReference type="NCBI Taxonomy" id="2562682"/>
    <lineage>
        <taxon>Bacteria</taxon>
        <taxon>Pseudomonadati</taxon>
        <taxon>Pseudomonadota</taxon>
        <taxon>Gammaproteobacteria</taxon>
        <taxon>Cellvibrionales</taxon>
        <taxon>Halieaceae</taxon>
        <taxon>Mangrovimicrobium</taxon>
    </lineage>
</organism>
<reference evidence="1 2" key="1">
    <citation type="submission" date="2019-04" db="EMBL/GenBank/DDBJ databases">
        <title>Taxonomy of novel Haliea sp. from mangrove soil of West Coast of India.</title>
        <authorList>
            <person name="Verma A."/>
            <person name="Kumar P."/>
            <person name="Krishnamurthi S."/>
        </authorList>
    </citation>
    <scope>NUCLEOTIDE SEQUENCE [LARGE SCALE GENOMIC DNA]</scope>
    <source>
        <strain evidence="1 2">SAOS-164</strain>
    </source>
</reference>
<comment type="caution">
    <text evidence="1">The sequence shown here is derived from an EMBL/GenBank/DDBJ whole genome shotgun (WGS) entry which is preliminary data.</text>
</comment>
<dbReference type="InterPro" id="IPR011990">
    <property type="entry name" value="TPR-like_helical_dom_sf"/>
</dbReference>
<evidence type="ECO:0000313" key="2">
    <source>
        <dbReference type="Proteomes" id="UP000298050"/>
    </source>
</evidence>
<gene>
    <name evidence="1" type="ORF">E4634_16100</name>
</gene>
<proteinExistence type="predicted"/>
<dbReference type="EMBL" id="SRLE01000011">
    <property type="protein sequence ID" value="TGD72188.1"/>
    <property type="molecule type" value="Genomic_DNA"/>
</dbReference>
<dbReference type="OrthoDB" id="6188198at2"/>
<dbReference type="RefSeq" id="WP_135445677.1">
    <property type="nucleotide sequence ID" value="NZ_SRLE01000011.1"/>
</dbReference>
<sequence>MDLKWETYKLFIFDDPNAEYKYQQYRSDAEEQLATDPQLVSEVDKAAREGKRAAALAATVKQKLRLGDSPDEVRTWIDETCKYEPGRVVKSVNTAFKKAMDWKTGKGVLREKNRNFKISLPYTPIENGLHPQNLRALPSSPRWEIYIDETGKEFSAQAQALNETDSTLGRVIALAMPESCTLPGLGKSTHATELTYTDIEAMLHTLRKSDAGILGATLKSDLHSHSWIAAIVKLARWILLMLPMDGQTMVTFKIENRGEYRDSRSMKALEETLLDELRRLAPERFATLNLSLKLIDKDERYNGYVDVIANCWGSSDKTKKKLLNRTGWPGHCLLQSTDVAEIDRLYREAESDLDPATWFAICTHLTKEPGHSLFHDVLALLGERTRCDAALWRKYLAEVRYRIAHKRFDAGSLGRALTWLDNYHPSSARLPGLLELQMKSAQLAGANHLGQCDVQQVAQVMAAANALKEESAHDACEAALRIAISATNGFDFTSAVPFIEDWLTQPIAVPGRLNHGKLHSTLGQLCAFRGEYPQALAYFEAALEQFSQLSDPDQATSNRRQTEIYKAIALMDLQHPDAPLAIRAITEQATGKSGAPSIRQLARSASPLRFEHYLLLRWLVRGSEETQEQLEYLGCFDDWQNHEGHPWMLINAYRAWMLANSLKSVEAVVYLQKAVDECCDEENSAILHWMAHCLHALGDSLALELEPPRRTCPEAPFPSAHLGELRHATSNQERIHALDTLLPFNFH</sequence>
<keyword evidence="2" id="KW-1185">Reference proteome</keyword>
<dbReference type="SUPFAM" id="SSF48452">
    <property type="entry name" value="TPR-like"/>
    <property type="match status" value="1"/>
</dbReference>
<name>A0A4Z0LYH8_9GAMM</name>
<evidence type="ECO:0008006" key="3">
    <source>
        <dbReference type="Google" id="ProtNLM"/>
    </source>
</evidence>
<dbReference type="AlphaFoldDB" id="A0A4Z0LYH8"/>
<accession>A0A4Z0LYH8</accession>
<dbReference type="Gene3D" id="1.25.40.10">
    <property type="entry name" value="Tetratricopeptide repeat domain"/>
    <property type="match status" value="1"/>
</dbReference>
<protein>
    <recommendedName>
        <fullName evidence="3">Tetratricopeptide repeat protein</fullName>
    </recommendedName>
</protein>
<dbReference type="Proteomes" id="UP000298050">
    <property type="component" value="Unassembled WGS sequence"/>
</dbReference>
<evidence type="ECO:0000313" key="1">
    <source>
        <dbReference type="EMBL" id="TGD72188.1"/>
    </source>
</evidence>